<dbReference type="EMBL" id="PSQE01000008">
    <property type="protein sequence ID" value="RHN40676.1"/>
    <property type="molecule type" value="Genomic_DNA"/>
</dbReference>
<accession>A0A396GHK5</accession>
<dbReference type="Proteomes" id="UP000265566">
    <property type="component" value="Chromosome 8"/>
</dbReference>
<evidence type="ECO:0000313" key="1">
    <source>
        <dbReference type="EMBL" id="RHN40676.1"/>
    </source>
</evidence>
<sequence>MVVVLSSQEFRPSNELWPGGRTCVTMQLAPLRSRCRNSEVWKSGVVTLWSPIGTRVRWLILSVRAKFGLSLW</sequence>
<dbReference type="AlphaFoldDB" id="A0A396GHK5"/>
<dbReference type="Gramene" id="rna46864">
    <property type="protein sequence ID" value="RHN40676.1"/>
    <property type="gene ID" value="gene46864"/>
</dbReference>
<name>A0A396GHK5_MEDTR</name>
<organism evidence="1">
    <name type="scientific">Medicago truncatula</name>
    <name type="common">Barrel medic</name>
    <name type="synonym">Medicago tribuloides</name>
    <dbReference type="NCBI Taxonomy" id="3880"/>
    <lineage>
        <taxon>Eukaryota</taxon>
        <taxon>Viridiplantae</taxon>
        <taxon>Streptophyta</taxon>
        <taxon>Embryophyta</taxon>
        <taxon>Tracheophyta</taxon>
        <taxon>Spermatophyta</taxon>
        <taxon>Magnoliopsida</taxon>
        <taxon>eudicotyledons</taxon>
        <taxon>Gunneridae</taxon>
        <taxon>Pentapetalae</taxon>
        <taxon>rosids</taxon>
        <taxon>fabids</taxon>
        <taxon>Fabales</taxon>
        <taxon>Fabaceae</taxon>
        <taxon>Papilionoideae</taxon>
        <taxon>50 kb inversion clade</taxon>
        <taxon>NPAAA clade</taxon>
        <taxon>Hologalegina</taxon>
        <taxon>IRL clade</taxon>
        <taxon>Trifolieae</taxon>
        <taxon>Medicago</taxon>
    </lineage>
</organism>
<comment type="caution">
    <text evidence="1">The sequence shown here is derived from an EMBL/GenBank/DDBJ whole genome shotgun (WGS) entry which is preliminary data.</text>
</comment>
<protein>
    <submittedName>
        <fullName evidence="1">Uncharacterized protein</fullName>
    </submittedName>
</protein>
<gene>
    <name evidence="1" type="ORF">MtrunA17_Chr8g0357381</name>
</gene>
<reference evidence="1" key="1">
    <citation type="journal article" date="2018" name="Nat. Plants">
        <title>Whole-genome landscape of Medicago truncatula symbiotic genes.</title>
        <authorList>
            <person name="Pecrix Y."/>
            <person name="Gamas P."/>
            <person name="Carrere S."/>
        </authorList>
    </citation>
    <scope>NUCLEOTIDE SEQUENCE</scope>
    <source>
        <tissue evidence="1">Leaves</tissue>
    </source>
</reference>
<proteinExistence type="predicted"/>